<accession>A0A6J6H5K8</accession>
<name>A0A6J6H5K8_9ZZZZ</name>
<sequence>MRAAITLRSRDIVTVVPRRGDATAAGRGADGAVADAGVVATGAAAERGAAASTSSLRILPPIPVPRTDARFTPRSLASLRTIGVT</sequence>
<proteinExistence type="predicted"/>
<dbReference type="AlphaFoldDB" id="A0A6J6H5K8"/>
<reference evidence="1" key="1">
    <citation type="submission" date="2020-05" db="EMBL/GenBank/DDBJ databases">
        <authorList>
            <person name="Chiriac C."/>
            <person name="Salcher M."/>
            <person name="Ghai R."/>
            <person name="Kavagutti S V."/>
        </authorList>
    </citation>
    <scope>NUCLEOTIDE SEQUENCE</scope>
</reference>
<organism evidence="1">
    <name type="scientific">freshwater metagenome</name>
    <dbReference type="NCBI Taxonomy" id="449393"/>
    <lineage>
        <taxon>unclassified sequences</taxon>
        <taxon>metagenomes</taxon>
        <taxon>ecological metagenomes</taxon>
    </lineage>
</organism>
<gene>
    <name evidence="1" type="ORF">UFOPK1856_00261</name>
    <name evidence="2" type="ORF">UFOPK4022_00254</name>
</gene>
<evidence type="ECO:0000313" key="2">
    <source>
        <dbReference type="EMBL" id="CAB4992490.1"/>
    </source>
</evidence>
<protein>
    <submittedName>
        <fullName evidence="1">Unannotated protein</fullName>
    </submittedName>
</protein>
<dbReference type="EMBL" id="CAEZUV010000019">
    <property type="protein sequence ID" value="CAB4608010.1"/>
    <property type="molecule type" value="Genomic_DNA"/>
</dbReference>
<dbReference type="EMBL" id="CAFBOY010000018">
    <property type="protein sequence ID" value="CAB4992490.1"/>
    <property type="molecule type" value="Genomic_DNA"/>
</dbReference>
<evidence type="ECO:0000313" key="1">
    <source>
        <dbReference type="EMBL" id="CAB4608010.1"/>
    </source>
</evidence>